<evidence type="ECO:0000256" key="5">
    <source>
        <dbReference type="ARBA" id="ARBA00022679"/>
    </source>
</evidence>
<evidence type="ECO:0000256" key="6">
    <source>
        <dbReference type="ARBA" id="ARBA00023244"/>
    </source>
</evidence>
<dbReference type="SUPFAM" id="SSF53850">
    <property type="entry name" value="Periplasmic binding protein-like II"/>
    <property type="match status" value="1"/>
</dbReference>
<evidence type="ECO:0000256" key="1">
    <source>
        <dbReference type="ARBA" id="ARBA00002869"/>
    </source>
</evidence>
<evidence type="ECO:0000256" key="7">
    <source>
        <dbReference type="ARBA" id="ARBA00048169"/>
    </source>
</evidence>
<dbReference type="GO" id="GO:0006782">
    <property type="term" value="P:protoporphyrinogen IX biosynthetic process"/>
    <property type="evidence" value="ECO:0007669"/>
    <property type="project" value="UniProtKB-UniRule"/>
</dbReference>
<dbReference type="PANTHER" id="PTHR11557:SF0">
    <property type="entry name" value="PORPHOBILINOGEN DEAMINASE"/>
    <property type="match status" value="1"/>
</dbReference>
<comment type="similarity">
    <text evidence="3 8">Belongs to the HMBS family.</text>
</comment>
<keyword evidence="5 8" id="KW-0808">Transferase</keyword>
<keyword evidence="6 8" id="KW-0627">Porphyrin biosynthesis</keyword>
<feature type="domain" description="Porphobilinogen deaminase N-terminal" evidence="9">
    <location>
        <begin position="8"/>
        <end position="214"/>
    </location>
</feature>
<organism evidence="11 12">
    <name type="scientific">Sphingobium indicum (strain DSM 16412 / CCM 7286 / MTCC 6364 / B90A)</name>
    <dbReference type="NCBI Taxonomy" id="861109"/>
    <lineage>
        <taxon>Bacteria</taxon>
        <taxon>Pseudomonadati</taxon>
        <taxon>Pseudomonadota</taxon>
        <taxon>Alphaproteobacteria</taxon>
        <taxon>Sphingomonadales</taxon>
        <taxon>Sphingomonadaceae</taxon>
        <taxon>Sphingobium</taxon>
    </lineage>
</organism>
<comment type="catalytic activity">
    <reaction evidence="7 8">
        <text>4 porphobilinogen + H2O = hydroxymethylbilane + 4 NH4(+)</text>
        <dbReference type="Rhea" id="RHEA:13185"/>
        <dbReference type="ChEBI" id="CHEBI:15377"/>
        <dbReference type="ChEBI" id="CHEBI:28938"/>
        <dbReference type="ChEBI" id="CHEBI:57845"/>
        <dbReference type="ChEBI" id="CHEBI:58126"/>
        <dbReference type="EC" id="2.5.1.61"/>
    </reaction>
</comment>
<dbReference type="Gene3D" id="3.40.190.10">
    <property type="entry name" value="Periplasmic binding protein-like II"/>
    <property type="match status" value="2"/>
</dbReference>
<evidence type="ECO:0000256" key="2">
    <source>
        <dbReference type="ARBA" id="ARBA00004735"/>
    </source>
</evidence>
<dbReference type="Proteomes" id="UP000004550">
    <property type="component" value="Chromosome"/>
</dbReference>
<dbReference type="Pfam" id="PF03900">
    <property type="entry name" value="Porphobil_deamC"/>
    <property type="match status" value="1"/>
</dbReference>
<comment type="function">
    <text evidence="1 8">Tetrapolymerization of the monopyrrole PBG into the hydroxymethylbilane pre-uroporphyrinogen in several discrete steps.</text>
</comment>
<dbReference type="RefSeq" id="WP_021223358.1">
    <property type="nucleotide sequence ID" value="NZ_CP013070.1"/>
</dbReference>
<proteinExistence type="inferred from homology"/>
<evidence type="ECO:0000256" key="4">
    <source>
        <dbReference type="ARBA" id="ARBA00011245"/>
    </source>
</evidence>
<dbReference type="SUPFAM" id="SSF54782">
    <property type="entry name" value="Porphobilinogen deaminase (hydroxymethylbilane synthase), C-terminal domain"/>
    <property type="match status" value="1"/>
</dbReference>
<comment type="miscellaneous">
    <text evidence="8">The porphobilinogen subunits are added to the dipyrromethane group.</text>
</comment>
<dbReference type="InterPro" id="IPR022417">
    <property type="entry name" value="Porphobilin_deaminase_N"/>
</dbReference>
<dbReference type="InterPro" id="IPR022418">
    <property type="entry name" value="Porphobilinogen_deaminase_C"/>
</dbReference>
<gene>
    <name evidence="8" type="primary">hemC</name>
    <name evidence="11" type="ORF">SIDU_14535</name>
</gene>
<dbReference type="EMBL" id="CP013070">
    <property type="protein sequence ID" value="APL95629.1"/>
    <property type="molecule type" value="Genomic_DNA"/>
</dbReference>
<name>A0A1L5BRZ1_SPHIB</name>
<dbReference type="GO" id="GO:0005737">
    <property type="term" value="C:cytoplasm"/>
    <property type="evidence" value="ECO:0007669"/>
    <property type="project" value="UniProtKB-UniRule"/>
</dbReference>
<evidence type="ECO:0000259" key="10">
    <source>
        <dbReference type="Pfam" id="PF03900"/>
    </source>
</evidence>
<dbReference type="Pfam" id="PF01379">
    <property type="entry name" value="Porphobil_deam"/>
    <property type="match status" value="1"/>
</dbReference>
<comment type="pathway">
    <text evidence="2">Porphyrin-containing compound metabolism; protoporphyrin-IX biosynthesis; coproporphyrinogen-III from 5-aminolevulinate: step 2/4.</text>
</comment>
<sequence length="308" mass="32499">MQKPSRPLRLGTRGSPLALAQAHMTVAALRARHGWDEGAVEIVVVQTSGDRIQDRALADIGGKALWTKELDRALASGEIDFAVHSMKDVETIRPAEIRIAAMLPRADVRDRLVGADGFAALPERPVVGTSSPRRAAQVRRLRPDAQVVLFRGNVATRLARLDRGEAHATLLAAAGLDRLGQGDVGVAIPVDVMLPAPSQGAVGIETLSGDEAMLDLLAAISDADTFDCVMAERAVLAGLGGTCHSPIAAFARLEDGQVRLRAEIISPDGQETVGETARIERGDAAAAEAMGRGLLDRASPALRLLFEA</sequence>
<dbReference type="HAMAP" id="MF_00260">
    <property type="entry name" value="Porphobil_deam"/>
    <property type="match status" value="1"/>
</dbReference>
<feature type="domain" description="Porphobilinogen deaminase C-terminal" evidence="10">
    <location>
        <begin position="227"/>
        <end position="294"/>
    </location>
</feature>
<dbReference type="EC" id="2.5.1.61" evidence="8"/>
<dbReference type="FunFam" id="3.40.190.10:FF:000005">
    <property type="entry name" value="Porphobilinogen deaminase"/>
    <property type="match status" value="1"/>
</dbReference>
<dbReference type="NCBIfam" id="TIGR00212">
    <property type="entry name" value="hemC"/>
    <property type="match status" value="1"/>
</dbReference>
<evidence type="ECO:0000313" key="11">
    <source>
        <dbReference type="EMBL" id="APL95629.1"/>
    </source>
</evidence>
<protein>
    <recommendedName>
        <fullName evidence="8">Porphobilinogen deaminase</fullName>
        <shortName evidence="8">PBG</shortName>
        <ecNumber evidence="8">2.5.1.61</ecNumber>
    </recommendedName>
    <alternativeName>
        <fullName evidence="8">Hydroxymethylbilane synthase</fullName>
        <shortName evidence="8">HMBS</shortName>
    </alternativeName>
    <alternativeName>
        <fullName evidence="8">Pre-uroporphyrinogen synthase</fullName>
    </alternativeName>
</protein>
<comment type="subunit">
    <text evidence="4 8">Monomer.</text>
</comment>
<dbReference type="KEGG" id="sinb:SIDU_14535"/>
<evidence type="ECO:0000313" key="12">
    <source>
        <dbReference type="Proteomes" id="UP000004550"/>
    </source>
</evidence>
<evidence type="ECO:0000259" key="9">
    <source>
        <dbReference type="Pfam" id="PF01379"/>
    </source>
</evidence>
<reference evidence="11 12" key="1">
    <citation type="journal article" date="2012" name="J. Bacteriol.">
        <title>Genome sequence of Sphingobium indicum B90A, a hexachlorocyclohexane-degrading bacterium.</title>
        <authorList>
            <person name="Anand S."/>
            <person name="Sangwan N."/>
            <person name="Lata P."/>
            <person name="Kaur J."/>
            <person name="Dua A."/>
            <person name="Singh A.K."/>
            <person name="Verma M."/>
            <person name="Kaur J."/>
            <person name="Khurana J.P."/>
            <person name="Khurana P."/>
            <person name="Mathur S."/>
            <person name="Lal R."/>
        </authorList>
    </citation>
    <scope>NUCLEOTIDE SEQUENCE [LARGE SCALE GENOMIC DNA]</scope>
    <source>
        <strain evidence="12">DSM 16412 / CCM 7286 / MTCC 6364 / B90A</strain>
    </source>
</reference>
<feature type="modified residue" description="S-(dipyrrolylmethanemethyl)cysteine" evidence="8">
    <location>
        <position position="243"/>
    </location>
</feature>
<dbReference type="PIRSF" id="PIRSF001438">
    <property type="entry name" value="4pyrrol_synth_OHMeBilane_synth"/>
    <property type="match status" value="1"/>
</dbReference>
<dbReference type="InterPro" id="IPR000860">
    <property type="entry name" value="HemC"/>
</dbReference>
<dbReference type="GO" id="GO:0004418">
    <property type="term" value="F:hydroxymethylbilane synthase activity"/>
    <property type="evidence" value="ECO:0007669"/>
    <property type="project" value="UniProtKB-UniRule"/>
</dbReference>
<dbReference type="PANTHER" id="PTHR11557">
    <property type="entry name" value="PORPHOBILINOGEN DEAMINASE"/>
    <property type="match status" value="1"/>
</dbReference>
<comment type="cofactor">
    <cofactor evidence="8">
        <name>dipyrromethane</name>
        <dbReference type="ChEBI" id="CHEBI:60342"/>
    </cofactor>
    <text evidence="8">Binds 1 dipyrromethane group covalently.</text>
</comment>
<dbReference type="UniPathway" id="UPA00251">
    <property type="reaction ID" value="UER00319"/>
</dbReference>
<dbReference type="AlphaFoldDB" id="A0A1L5BRZ1"/>
<accession>A0A1L5BRZ1</accession>
<dbReference type="PRINTS" id="PR00151">
    <property type="entry name" value="PORPHBDMNASE"/>
</dbReference>
<evidence type="ECO:0000256" key="8">
    <source>
        <dbReference type="HAMAP-Rule" id="MF_00260"/>
    </source>
</evidence>
<dbReference type="Gene3D" id="3.30.160.40">
    <property type="entry name" value="Porphobilinogen deaminase, C-terminal domain"/>
    <property type="match status" value="1"/>
</dbReference>
<evidence type="ECO:0000256" key="3">
    <source>
        <dbReference type="ARBA" id="ARBA00005638"/>
    </source>
</evidence>
<dbReference type="InterPro" id="IPR036803">
    <property type="entry name" value="Porphobilinogen_deaminase_C_sf"/>
</dbReference>